<dbReference type="InterPro" id="IPR029063">
    <property type="entry name" value="SAM-dependent_MTases_sf"/>
</dbReference>
<proteinExistence type="predicted"/>
<dbReference type="Gene3D" id="3.40.50.150">
    <property type="entry name" value="Vaccinia Virus protein VP39"/>
    <property type="match status" value="1"/>
</dbReference>
<accession>A0A382ZL04</accession>
<dbReference type="CDD" id="cd02440">
    <property type="entry name" value="AdoMet_MTases"/>
    <property type="match status" value="1"/>
</dbReference>
<feature type="non-terminal residue" evidence="2">
    <location>
        <position position="108"/>
    </location>
</feature>
<feature type="domain" description="Methyltransferase type 11" evidence="1">
    <location>
        <begin position="28"/>
        <end position="98"/>
    </location>
</feature>
<sequence>MGCPQTVLDPAAGFCEFINSVPASEKWALDQNLTFLEQHAAPGIHTIGGNCLLAELPEEYFDAVFVSNFLEHLQDVEEIVVFFSKVQQWLKEGGLFVVMGPNFKYCSK</sequence>
<protein>
    <recommendedName>
        <fullName evidence="1">Methyltransferase type 11 domain-containing protein</fullName>
    </recommendedName>
</protein>
<dbReference type="InterPro" id="IPR013216">
    <property type="entry name" value="Methyltransf_11"/>
</dbReference>
<dbReference type="SUPFAM" id="SSF53335">
    <property type="entry name" value="S-adenosyl-L-methionine-dependent methyltransferases"/>
    <property type="match status" value="1"/>
</dbReference>
<name>A0A382ZL04_9ZZZZ</name>
<dbReference type="Pfam" id="PF08241">
    <property type="entry name" value="Methyltransf_11"/>
    <property type="match status" value="1"/>
</dbReference>
<gene>
    <name evidence="2" type="ORF">METZ01_LOCUS448834</name>
</gene>
<dbReference type="EMBL" id="UINC01184664">
    <property type="protein sequence ID" value="SVD95980.1"/>
    <property type="molecule type" value="Genomic_DNA"/>
</dbReference>
<evidence type="ECO:0000313" key="2">
    <source>
        <dbReference type="EMBL" id="SVD95980.1"/>
    </source>
</evidence>
<dbReference type="GO" id="GO:0008757">
    <property type="term" value="F:S-adenosylmethionine-dependent methyltransferase activity"/>
    <property type="evidence" value="ECO:0007669"/>
    <property type="project" value="InterPro"/>
</dbReference>
<dbReference type="AlphaFoldDB" id="A0A382ZL04"/>
<reference evidence="2" key="1">
    <citation type="submission" date="2018-05" db="EMBL/GenBank/DDBJ databases">
        <authorList>
            <person name="Lanie J.A."/>
            <person name="Ng W.-L."/>
            <person name="Kazmierczak K.M."/>
            <person name="Andrzejewski T.M."/>
            <person name="Davidsen T.M."/>
            <person name="Wayne K.J."/>
            <person name="Tettelin H."/>
            <person name="Glass J.I."/>
            <person name="Rusch D."/>
            <person name="Podicherti R."/>
            <person name="Tsui H.-C.T."/>
            <person name="Winkler M.E."/>
        </authorList>
    </citation>
    <scope>NUCLEOTIDE SEQUENCE</scope>
</reference>
<evidence type="ECO:0000259" key="1">
    <source>
        <dbReference type="Pfam" id="PF08241"/>
    </source>
</evidence>
<organism evidence="2">
    <name type="scientific">marine metagenome</name>
    <dbReference type="NCBI Taxonomy" id="408172"/>
    <lineage>
        <taxon>unclassified sequences</taxon>
        <taxon>metagenomes</taxon>
        <taxon>ecological metagenomes</taxon>
    </lineage>
</organism>